<keyword evidence="3" id="KW-1185">Reference proteome</keyword>
<evidence type="ECO:0000313" key="2">
    <source>
        <dbReference type="EMBL" id="CAK9225453.1"/>
    </source>
</evidence>
<accession>A0ABP0UR97</accession>
<feature type="compositionally biased region" description="Basic and acidic residues" evidence="1">
    <location>
        <begin position="19"/>
        <end position="35"/>
    </location>
</feature>
<reference evidence="2" key="1">
    <citation type="submission" date="2024-02" db="EMBL/GenBank/DDBJ databases">
        <authorList>
            <consortium name="ELIXIR-Norway"/>
            <consortium name="Elixir Norway"/>
        </authorList>
    </citation>
    <scope>NUCLEOTIDE SEQUENCE</scope>
</reference>
<sequence length="73" mass="7937">MMGVGGGRRKIRNPKIGRWSRERDLSGSRQREDLMRAGSGARRTLQSVGEPQRDGGKKVGAKGQGAESETGRQ</sequence>
<organism evidence="2 3">
    <name type="scientific">Sphagnum troendelagicum</name>
    <dbReference type="NCBI Taxonomy" id="128251"/>
    <lineage>
        <taxon>Eukaryota</taxon>
        <taxon>Viridiplantae</taxon>
        <taxon>Streptophyta</taxon>
        <taxon>Embryophyta</taxon>
        <taxon>Bryophyta</taxon>
        <taxon>Sphagnophytina</taxon>
        <taxon>Sphagnopsida</taxon>
        <taxon>Sphagnales</taxon>
        <taxon>Sphagnaceae</taxon>
        <taxon>Sphagnum</taxon>
    </lineage>
</organism>
<protein>
    <submittedName>
        <fullName evidence="2">Uncharacterized protein</fullName>
    </submittedName>
</protein>
<name>A0ABP0UR97_9BRYO</name>
<feature type="region of interest" description="Disordered" evidence="1">
    <location>
        <begin position="1"/>
        <end position="73"/>
    </location>
</feature>
<evidence type="ECO:0000256" key="1">
    <source>
        <dbReference type="SAM" id="MobiDB-lite"/>
    </source>
</evidence>
<dbReference type="Proteomes" id="UP001497512">
    <property type="component" value="Chromosome 5"/>
</dbReference>
<proteinExistence type="predicted"/>
<dbReference type="EMBL" id="OZ019897">
    <property type="protein sequence ID" value="CAK9225453.1"/>
    <property type="molecule type" value="Genomic_DNA"/>
</dbReference>
<evidence type="ECO:0000313" key="3">
    <source>
        <dbReference type="Proteomes" id="UP001497512"/>
    </source>
</evidence>
<gene>
    <name evidence="2" type="ORF">CSSPTR1EN2_LOCUS17567</name>
</gene>